<evidence type="ECO:0008006" key="5">
    <source>
        <dbReference type="Google" id="ProtNLM"/>
    </source>
</evidence>
<dbReference type="InterPro" id="IPR054738">
    <property type="entry name" value="Siphovirus-type_tail_C"/>
</dbReference>
<name>A0A2A5IK74_BACPU</name>
<feature type="domain" description="Siphovirus-type tail component C-terminal" evidence="2">
    <location>
        <begin position="315"/>
        <end position="412"/>
    </location>
</feature>
<evidence type="ECO:0000313" key="3">
    <source>
        <dbReference type="EMBL" id="PCK17715.1"/>
    </source>
</evidence>
<sequence>MSFTFNGISKPYVHVTLDTNRPMWAPVEREIIEVPGRPGGILRNTKVKPRSLVINMTIKDVDDLQKAKEEIAEWLITDKPAPLVMPDEPDRTYYAVLDGTGQLDEFYKFGKGTITFTCPDPYKHGAEQSFIIDGSDDPNNNQIKNGDFREGKGDWYSTSNIGEVVPISSDQVKFKQAFEILQPGIYLNCPFDGPNWWRGKKGYASCWVNIQNSAFDSSKGNGAMLYFRATKASDGSYVYFRDNVRLTGDTNGWIQLSFPFDFSSLTEELSQLYLAISTAGGFTVVEAQFTGFMVTLTDELTTWLPDGTGHVQSAGTVPTYPIVECTFPEAASSYEVQLLNDDTSLKAGISLNFDFIAGDKLVLDIANRAATLNGEDKRAIYHYTSDFFQIPPKKDTLIRATQPSEIRFTDQYK</sequence>
<proteinExistence type="predicted"/>
<evidence type="ECO:0000259" key="1">
    <source>
        <dbReference type="Pfam" id="PF05709"/>
    </source>
</evidence>
<dbReference type="Pfam" id="PF05709">
    <property type="entry name" value="Sipho_tail"/>
    <property type="match status" value="1"/>
</dbReference>
<feature type="domain" description="Siphovirus-type tail component RIFT-related" evidence="1">
    <location>
        <begin position="14"/>
        <end position="118"/>
    </location>
</feature>
<dbReference type="OrthoDB" id="3078561at2"/>
<gene>
    <name evidence="3" type="ORF">CEY02_19505</name>
</gene>
<dbReference type="AlphaFoldDB" id="A0A2A5IK74"/>
<dbReference type="Proteomes" id="UP000228754">
    <property type="component" value="Unassembled WGS sequence"/>
</dbReference>
<dbReference type="Pfam" id="PF22768">
    <property type="entry name" value="SPP1_Dit"/>
    <property type="match status" value="1"/>
</dbReference>
<dbReference type="Gene3D" id="2.60.120.860">
    <property type="match status" value="1"/>
</dbReference>
<evidence type="ECO:0000313" key="4">
    <source>
        <dbReference type="Proteomes" id="UP000228754"/>
    </source>
</evidence>
<organism evidence="3 4">
    <name type="scientific">Bacillus pumilus</name>
    <name type="common">Bacillus mesentericus</name>
    <dbReference type="NCBI Taxonomy" id="1408"/>
    <lineage>
        <taxon>Bacteria</taxon>
        <taxon>Bacillati</taxon>
        <taxon>Bacillota</taxon>
        <taxon>Bacilli</taxon>
        <taxon>Bacillales</taxon>
        <taxon>Bacillaceae</taxon>
        <taxon>Bacillus</taxon>
    </lineage>
</organism>
<dbReference type="InterPro" id="IPR006520">
    <property type="entry name" value="Dit_BPSPP_N"/>
</dbReference>
<protein>
    <recommendedName>
        <fullName evidence="5">Phage tail protein</fullName>
    </recommendedName>
</protein>
<evidence type="ECO:0000259" key="2">
    <source>
        <dbReference type="Pfam" id="PF22768"/>
    </source>
</evidence>
<comment type="caution">
    <text evidence="3">The sequence shown here is derived from an EMBL/GenBank/DDBJ whole genome shotgun (WGS) entry which is preliminary data.</text>
</comment>
<dbReference type="Gene3D" id="2.40.30.200">
    <property type="match status" value="1"/>
</dbReference>
<accession>A0A2A5IK74</accession>
<dbReference type="InterPro" id="IPR008841">
    <property type="entry name" value="Siphovirus-type_tail_N"/>
</dbReference>
<dbReference type="NCBIfam" id="TIGR01633">
    <property type="entry name" value="phi3626_gp14_N"/>
    <property type="match status" value="1"/>
</dbReference>
<dbReference type="EMBL" id="NKHG01000134">
    <property type="protein sequence ID" value="PCK17715.1"/>
    <property type="molecule type" value="Genomic_DNA"/>
</dbReference>
<reference evidence="3 4" key="1">
    <citation type="submission" date="2017-06" db="EMBL/GenBank/DDBJ databases">
        <title>Draft Genome Sequence of Bacillus sp Strain 36R Isolated from saline sediment at Atanasia, Sonora, Mexico.</title>
        <authorList>
            <person name="Sanchez Diaz R."/>
            <person name="Quiroz Macias M.E."/>
            <person name="Ibarra Gamez J.C."/>
            <person name="Enciso Ibarra J."/>
            <person name="Gomez Gil B."/>
            <person name="Galaviz Silva L."/>
        </authorList>
    </citation>
    <scope>NUCLEOTIDE SEQUENCE [LARGE SCALE GENOMIC DNA]</scope>
    <source>
        <strain evidence="3 4">36R_ATNSAL</strain>
    </source>
</reference>